<accession>A0AAV2QWJ3</accession>
<sequence>MTTAYLLLVTVLTVTLFVGPGLGDDGVIQGQKPEYDESETYFDGVEGEDELISSDDLTIESANSRSIPCPQTKWCMEKGGHCTPGMIPCIFGEVNARCTKGCVCCKKPAGGEMHKFT</sequence>
<dbReference type="AlphaFoldDB" id="A0AAV2QWJ3"/>
<dbReference type="Proteomes" id="UP001497623">
    <property type="component" value="Unassembled WGS sequence"/>
</dbReference>
<organism evidence="2 3">
    <name type="scientific">Meganyctiphanes norvegica</name>
    <name type="common">Northern krill</name>
    <name type="synonym">Thysanopoda norvegica</name>
    <dbReference type="NCBI Taxonomy" id="48144"/>
    <lineage>
        <taxon>Eukaryota</taxon>
        <taxon>Metazoa</taxon>
        <taxon>Ecdysozoa</taxon>
        <taxon>Arthropoda</taxon>
        <taxon>Crustacea</taxon>
        <taxon>Multicrustacea</taxon>
        <taxon>Malacostraca</taxon>
        <taxon>Eumalacostraca</taxon>
        <taxon>Eucarida</taxon>
        <taxon>Euphausiacea</taxon>
        <taxon>Euphausiidae</taxon>
        <taxon>Meganyctiphanes</taxon>
    </lineage>
</organism>
<reference evidence="2 3" key="1">
    <citation type="submission" date="2024-05" db="EMBL/GenBank/DDBJ databases">
        <authorList>
            <person name="Wallberg A."/>
        </authorList>
    </citation>
    <scope>NUCLEOTIDE SEQUENCE [LARGE SCALE GENOMIC DNA]</scope>
</reference>
<evidence type="ECO:0000313" key="3">
    <source>
        <dbReference type="Proteomes" id="UP001497623"/>
    </source>
</evidence>
<evidence type="ECO:0000256" key="1">
    <source>
        <dbReference type="SAM" id="SignalP"/>
    </source>
</evidence>
<protein>
    <submittedName>
        <fullName evidence="2">Uncharacterized protein</fullName>
    </submittedName>
</protein>
<keyword evidence="3" id="KW-1185">Reference proteome</keyword>
<name>A0AAV2QWJ3_MEGNR</name>
<keyword evidence="1" id="KW-0732">Signal</keyword>
<dbReference type="EMBL" id="CAXKWB010011621">
    <property type="protein sequence ID" value="CAL4102055.1"/>
    <property type="molecule type" value="Genomic_DNA"/>
</dbReference>
<feature type="signal peptide" evidence="1">
    <location>
        <begin position="1"/>
        <end position="23"/>
    </location>
</feature>
<proteinExistence type="predicted"/>
<evidence type="ECO:0000313" key="2">
    <source>
        <dbReference type="EMBL" id="CAL4102055.1"/>
    </source>
</evidence>
<gene>
    <name evidence="2" type="ORF">MNOR_LOCUS17161</name>
</gene>
<feature type="chain" id="PRO_5043461120" evidence="1">
    <location>
        <begin position="24"/>
        <end position="117"/>
    </location>
</feature>
<comment type="caution">
    <text evidence="2">The sequence shown here is derived from an EMBL/GenBank/DDBJ whole genome shotgun (WGS) entry which is preliminary data.</text>
</comment>